<accession>A0ABQ9GGN0</accession>
<gene>
    <name evidence="1" type="ORF">PR048_027443</name>
</gene>
<organism evidence="1 2">
    <name type="scientific">Dryococelus australis</name>
    <dbReference type="NCBI Taxonomy" id="614101"/>
    <lineage>
        <taxon>Eukaryota</taxon>
        <taxon>Metazoa</taxon>
        <taxon>Ecdysozoa</taxon>
        <taxon>Arthropoda</taxon>
        <taxon>Hexapoda</taxon>
        <taxon>Insecta</taxon>
        <taxon>Pterygota</taxon>
        <taxon>Neoptera</taxon>
        <taxon>Polyneoptera</taxon>
        <taxon>Phasmatodea</taxon>
        <taxon>Verophasmatodea</taxon>
        <taxon>Anareolatae</taxon>
        <taxon>Phasmatidae</taxon>
        <taxon>Eurycanthinae</taxon>
        <taxon>Dryococelus</taxon>
    </lineage>
</organism>
<reference evidence="1 2" key="1">
    <citation type="submission" date="2023-02" db="EMBL/GenBank/DDBJ databases">
        <title>LHISI_Scaffold_Assembly.</title>
        <authorList>
            <person name="Stuart O.P."/>
            <person name="Cleave R."/>
            <person name="Magrath M.J.L."/>
            <person name="Mikheyev A.S."/>
        </authorList>
    </citation>
    <scope>NUCLEOTIDE SEQUENCE [LARGE SCALE GENOMIC DNA]</scope>
    <source>
        <strain evidence="1">Daus_M_001</strain>
        <tissue evidence="1">Leg muscle</tissue>
    </source>
</reference>
<dbReference type="Proteomes" id="UP001159363">
    <property type="component" value="Chromosome 11"/>
</dbReference>
<comment type="caution">
    <text evidence="1">The sequence shown here is derived from an EMBL/GenBank/DDBJ whole genome shotgun (WGS) entry which is preliminary data.</text>
</comment>
<keyword evidence="2" id="KW-1185">Reference proteome</keyword>
<evidence type="ECO:0000313" key="2">
    <source>
        <dbReference type="Proteomes" id="UP001159363"/>
    </source>
</evidence>
<feature type="non-terminal residue" evidence="1">
    <location>
        <position position="277"/>
    </location>
</feature>
<dbReference type="EMBL" id="JARBHB010000012">
    <property type="protein sequence ID" value="KAJ8871139.1"/>
    <property type="molecule type" value="Genomic_DNA"/>
</dbReference>
<evidence type="ECO:0000313" key="1">
    <source>
        <dbReference type="EMBL" id="KAJ8871139.1"/>
    </source>
</evidence>
<name>A0ABQ9GGN0_9NEOP</name>
<sequence>MLFAKESLQGSHRRPFVLETRLPTTPGYATARSRNVQQRTDTITAAQSSPWASAANQYSIIVMEAQGNLNFKWGRGGVVVRLLASHPGERSSIHGGATHYQTFARGDRAGRYCWSMGFLGGLTFPPPLHSADPPYSPCFTFIDSQDIDTFISLPLYGRWRDSLRGLPEKFLKIILTQTSFSVTLKTLGGATVAERLARSPPTKAIRPVNSGIFACGNSGGRCHWSAGFLGDLPFPPPQSPSSALKTSMLRAAQIFPLFTKNTRIRIVFFFGTPFCRL</sequence>
<proteinExistence type="predicted"/>
<protein>
    <submittedName>
        <fullName evidence="1">Uncharacterized protein</fullName>
    </submittedName>
</protein>